<reference evidence="1 2" key="1">
    <citation type="submission" date="2014-03" db="EMBL/GenBank/DDBJ databases">
        <title>Draft Genome of Photorhabdus luminescens BA1, an Egyptian Isolate.</title>
        <authorList>
            <person name="Ghazal S."/>
            <person name="Hurst S.G.IV."/>
            <person name="Morris K."/>
            <person name="Thomas K."/>
            <person name="Tisa L.S."/>
        </authorList>
    </citation>
    <scope>NUCLEOTIDE SEQUENCE [LARGE SCALE GENOMIC DNA]</scope>
    <source>
        <strain evidence="1 2">BA1</strain>
    </source>
</reference>
<keyword evidence="2" id="KW-1185">Reference proteome</keyword>
<dbReference type="RefSeq" id="WP_036778366.1">
    <property type="nucleotide sequence ID" value="NZ_CAWLTM010000090.1"/>
</dbReference>
<sequence>MKFTVTVIGAARKELGRLPVGLQVALVDAMEELENSGPELREPRVRDVGNGLKELRVSAREGIARGFFFFHTGRQIFVVHVLQKKTQKTPKTSLELSRERMKVVKRMLE</sequence>
<dbReference type="PATRIC" id="fig|1393736.3.peg.2054"/>
<comment type="caution">
    <text evidence="1">The sequence shown here is derived from an EMBL/GenBank/DDBJ whole genome shotgun (WGS) entry which is preliminary data.</text>
</comment>
<organism evidence="1 2">
    <name type="scientific">Photorhabdus aegyptia</name>
    <dbReference type="NCBI Taxonomy" id="2805098"/>
    <lineage>
        <taxon>Bacteria</taxon>
        <taxon>Pseudomonadati</taxon>
        <taxon>Pseudomonadota</taxon>
        <taxon>Gammaproteobacteria</taxon>
        <taxon>Enterobacterales</taxon>
        <taxon>Morganellaceae</taxon>
        <taxon>Photorhabdus</taxon>
    </lineage>
</organism>
<name>A0A022PIY7_9GAMM</name>
<proteinExistence type="predicted"/>
<gene>
    <name evidence="1" type="ORF">BA1DRAFT_02022</name>
</gene>
<dbReference type="EMBL" id="JFGV01000025">
    <property type="protein sequence ID" value="EYU15469.1"/>
    <property type="molecule type" value="Genomic_DNA"/>
</dbReference>
<evidence type="ECO:0000313" key="2">
    <source>
        <dbReference type="Proteomes" id="UP000023464"/>
    </source>
</evidence>
<dbReference type="Proteomes" id="UP000023464">
    <property type="component" value="Unassembled WGS sequence"/>
</dbReference>
<accession>A0A022PIY7</accession>
<evidence type="ECO:0000313" key="1">
    <source>
        <dbReference type="EMBL" id="EYU15469.1"/>
    </source>
</evidence>
<dbReference type="AlphaFoldDB" id="A0A022PIY7"/>
<protein>
    <submittedName>
        <fullName evidence="1">Phage-related protein</fullName>
    </submittedName>
</protein>
<dbReference type="Pfam" id="PF05973">
    <property type="entry name" value="Gp49"/>
    <property type="match status" value="1"/>
</dbReference>
<dbReference type="InterPro" id="IPR009241">
    <property type="entry name" value="HigB-like"/>
</dbReference>